<comment type="caution">
    <text evidence="9">The sequence shown here is derived from an EMBL/GenBank/DDBJ whole genome shotgun (WGS) entry which is preliminary data.</text>
</comment>
<dbReference type="InterPro" id="IPR010809">
    <property type="entry name" value="FliD_C"/>
</dbReference>
<evidence type="ECO:0000256" key="1">
    <source>
        <dbReference type="ARBA" id="ARBA00009764"/>
    </source>
</evidence>
<evidence type="ECO:0000256" key="4">
    <source>
        <dbReference type="ARBA" id="ARBA00023143"/>
    </source>
</evidence>
<name>A0A2P6MH69_ALKUR</name>
<evidence type="ECO:0000259" key="7">
    <source>
        <dbReference type="Pfam" id="PF02465"/>
    </source>
</evidence>
<evidence type="ECO:0000256" key="3">
    <source>
        <dbReference type="ARBA" id="ARBA00023054"/>
    </source>
</evidence>
<gene>
    <name evidence="9" type="ORF">C6I21_08905</name>
</gene>
<evidence type="ECO:0000256" key="6">
    <source>
        <dbReference type="SAM" id="MobiDB-lite"/>
    </source>
</evidence>
<feature type="compositionally biased region" description="Low complexity" evidence="6">
    <location>
        <begin position="103"/>
        <end position="116"/>
    </location>
</feature>
<feature type="coiled-coil region" evidence="5">
    <location>
        <begin position="509"/>
        <end position="554"/>
    </location>
</feature>
<protein>
    <recommendedName>
        <fullName evidence="5">Flagellar hook-associated protein 2</fullName>
        <shortName evidence="5">HAP2</shortName>
    </recommendedName>
    <alternativeName>
        <fullName evidence="5">Flagellar cap protein</fullName>
    </alternativeName>
</protein>
<feature type="region of interest" description="Disordered" evidence="6">
    <location>
        <begin position="92"/>
        <end position="150"/>
    </location>
</feature>
<dbReference type="GO" id="GO:0009421">
    <property type="term" value="C:bacterial-type flagellum filament cap"/>
    <property type="evidence" value="ECO:0007669"/>
    <property type="project" value="InterPro"/>
</dbReference>
<proteinExistence type="inferred from homology"/>
<feature type="domain" description="Flagellar hook-associated protein 2 N-terminal" evidence="7">
    <location>
        <begin position="36"/>
        <end position="125"/>
    </location>
</feature>
<keyword evidence="4 5" id="KW-0975">Bacterial flagellum</keyword>
<sequence>MNGRLKTEKQTASLFFILEGSDSMVDSVNRMTGFASGMDINQMVRDLMDAERQPLQPMQQNAVETQLKIDEYREMNRRFSEFRNDTFDGVLRRSNMQSRETTSSNESALSASASAATPEGTYTISDAVTAKSERRTSDFGTTNGTGDGGSFLDDAGAFDRRSSFLTQADNVKGLDGTETELSFALAVYDENGDQQTTSFSFDATDSLDDIVDEVNRSGAGVQLFYDDFSGRMSMQRSDTGVYSEGGKEIRFGTMDGETFAEADDGALSTVFGFSNNDTVETEASNASFRLNGLDAVERRSNTFDVNGVTMTLNQDFTEEVQVGVSSDTDRIVDTVMSFVEDYNDMVETTQDKVSEEYFRDYAPLTEEQRRELSESEVELWEERSNSGLLQRDSILQGAISNMRSQFYETVDADIPNQTFNQIAELGITTSSDFRRGGVLEVDEEQLRAAVEEDPESVYQMFAADGDTPAEQGIARRLRDTLDNTITQIGERAGRTDLAANQSFTLGRELESQEDDISNFERRMQQVEDRYWSQFTAMEKAMADANSQMQQLMSQMGGGGQMM</sequence>
<dbReference type="Pfam" id="PF02465">
    <property type="entry name" value="FliD_N"/>
    <property type="match status" value="1"/>
</dbReference>
<evidence type="ECO:0000256" key="5">
    <source>
        <dbReference type="RuleBase" id="RU362066"/>
    </source>
</evidence>
<comment type="subcellular location">
    <subcellularLocation>
        <location evidence="5">Secreted</location>
    </subcellularLocation>
    <subcellularLocation>
        <location evidence="5">Bacterial flagellum</location>
    </subcellularLocation>
</comment>
<evidence type="ECO:0000256" key="2">
    <source>
        <dbReference type="ARBA" id="ARBA00011255"/>
    </source>
</evidence>
<dbReference type="OrthoDB" id="9776025at2"/>
<dbReference type="GO" id="GO:0005576">
    <property type="term" value="C:extracellular region"/>
    <property type="evidence" value="ECO:0007669"/>
    <property type="project" value="UniProtKB-SubCell"/>
</dbReference>
<dbReference type="AlphaFoldDB" id="A0A2P6MH69"/>
<dbReference type="GO" id="GO:0071973">
    <property type="term" value="P:bacterial-type flagellum-dependent cell motility"/>
    <property type="evidence" value="ECO:0007669"/>
    <property type="project" value="TreeGrafter"/>
</dbReference>
<comment type="similarity">
    <text evidence="1 5">Belongs to the FliD family.</text>
</comment>
<dbReference type="PANTHER" id="PTHR30288:SF0">
    <property type="entry name" value="FLAGELLAR HOOK-ASSOCIATED PROTEIN 2"/>
    <property type="match status" value="1"/>
</dbReference>
<dbReference type="InterPro" id="IPR003481">
    <property type="entry name" value="FliD_N"/>
</dbReference>
<comment type="subunit">
    <text evidence="2 5">Homopentamer.</text>
</comment>
<dbReference type="EMBL" id="PVNS01000007">
    <property type="protein sequence ID" value="PRO65632.1"/>
    <property type="molecule type" value="Genomic_DNA"/>
</dbReference>
<evidence type="ECO:0000313" key="10">
    <source>
        <dbReference type="Proteomes" id="UP000243650"/>
    </source>
</evidence>
<dbReference type="PANTHER" id="PTHR30288">
    <property type="entry name" value="FLAGELLAR CAP/ASSEMBLY PROTEIN FLID"/>
    <property type="match status" value="1"/>
</dbReference>
<dbReference type="Pfam" id="PF07195">
    <property type="entry name" value="FliD_C"/>
    <property type="match status" value="1"/>
</dbReference>
<keyword evidence="3 5" id="KW-0175">Coiled coil</keyword>
<evidence type="ECO:0000313" key="9">
    <source>
        <dbReference type="EMBL" id="PRO65632.1"/>
    </source>
</evidence>
<reference evidence="9 10" key="1">
    <citation type="submission" date="2018-03" db="EMBL/GenBank/DDBJ databases">
        <title>Bacillus urumqiensis sp. nov., a moderately haloalkaliphilic bacterium isolated from a salt lake.</title>
        <authorList>
            <person name="Zhao B."/>
            <person name="Liao Z."/>
        </authorList>
    </citation>
    <scope>NUCLEOTIDE SEQUENCE [LARGE SCALE GENOMIC DNA]</scope>
    <source>
        <strain evidence="9 10">BZ-SZ-XJ18</strain>
    </source>
</reference>
<feature type="domain" description="Flagellar hook-associated protein 2 C-terminal" evidence="8">
    <location>
        <begin position="283"/>
        <end position="545"/>
    </location>
</feature>
<dbReference type="GO" id="GO:0007155">
    <property type="term" value="P:cell adhesion"/>
    <property type="evidence" value="ECO:0007669"/>
    <property type="project" value="InterPro"/>
</dbReference>
<evidence type="ECO:0000259" key="8">
    <source>
        <dbReference type="Pfam" id="PF07195"/>
    </source>
</evidence>
<organism evidence="9 10">
    <name type="scientific">Alkalicoccus urumqiensis</name>
    <name type="common">Bacillus urumqiensis</name>
    <dbReference type="NCBI Taxonomy" id="1548213"/>
    <lineage>
        <taxon>Bacteria</taxon>
        <taxon>Bacillati</taxon>
        <taxon>Bacillota</taxon>
        <taxon>Bacilli</taxon>
        <taxon>Bacillales</taxon>
        <taxon>Bacillaceae</taxon>
        <taxon>Alkalicoccus</taxon>
    </lineage>
</organism>
<dbReference type="Proteomes" id="UP000243650">
    <property type="component" value="Unassembled WGS sequence"/>
</dbReference>
<keyword evidence="10" id="KW-1185">Reference proteome</keyword>
<dbReference type="InterPro" id="IPR040026">
    <property type="entry name" value="FliD"/>
</dbReference>
<keyword evidence="5" id="KW-0964">Secreted</keyword>
<dbReference type="GO" id="GO:0009424">
    <property type="term" value="C:bacterial-type flagellum hook"/>
    <property type="evidence" value="ECO:0007669"/>
    <property type="project" value="UniProtKB-UniRule"/>
</dbReference>
<accession>A0A2P6MH69</accession>
<comment type="function">
    <text evidence="5">Required for morphogenesis and for the elongation of the flagellar filament by facilitating polymerization of the flagellin monomers at the tip of growing filament. Forms a capping structure, which prevents flagellin subunits (transported through the central channel of the flagellum) from leaking out without polymerization at the distal end.</text>
</comment>